<dbReference type="EMBL" id="CAJHCP010000007">
    <property type="protein sequence ID" value="CAD6539110.1"/>
    <property type="molecule type" value="Genomic_DNA"/>
</dbReference>
<reference evidence="6 7" key="1">
    <citation type="submission" date="2020-10" db="EMBL/GenBank/DDBJ databases">
        <authorList>
            <person name="Peeters C."/>
        </authorList>
    </citation>
    <scope>NUCLEOTIDE SEQUENCE [LARGE SCALE GENOMIC DNA]</scope>
    <source>
        <strain evidence="6 7">LMG 28140</strain>
    </source>
</reference>
<protein>
    <recommendedName>
        <fullName evidence="8">Transcriptional regulator, TetR family</fullName>
    </recommendedName>
</protein>
<dbReference type="InterPro" id="IPR001647">
    <property type="entry name" value="HTH_TetR"/>
</dbReference>
<evidence type="ECO:0000313" key="7">
    <source>
        <dbReference type="Proteomes" id="UP000598032"/>
    </source>
</evidence>
<dbReference type="Proteomes" id="UP000598032">
    <property type="component" value="Unassembled WGS sequence"/>
</dbReference>
<dbReference type="SUPFAM" id="SSF46689">
    <property type="entry name" value="Homeodomain-like"/>
    <property type="match status" value="1"/>
</dbReference>
<feature type="domain" description="HTH tetR-type" evidence="4">
    <location>
        <begin position="65"/>
        <end position="112"/>
    </location>
</feature>
<dbReference type="InterPro" id="IPR036271">
    <property type="entry name" value="Tet_transcr_reg_TetR-rel_C_sf"/>
</dbReference>
<dbReference type="InterPro" id="IPR050109">
    <property type="entry name" value="HTH-type_TetR-like_transc_reg"/>
</dbReference>
<evidence type="ECO:0000256" key="3">
    <source>
        <dbReference type="ARBA" id="ARBA00023163"/>
    </source>
</evidence>
<keyword evidence="1" id="KW-0805">Transcription regulation</keyword>
<dbReference type="Gene3D" id="1.10.357.10">
    <property type="entry name" value="Tetracycline Repressor, domain 2"/>
    <property type="match status" value="1"/>
</dbReference>
<dbReference type="Pfam" id="PF00440">
    <property type="entry name" value="TetR_N"/>
    <property type="match status" value="1"/>
</dbReference>
<dbReference type="SUPFAM" id="SSF48498">
    <property type="entry name" value="Tetracyclin repressor-like, C-terminal domain"/>
    <property type="match status" value="1"/>
</dbReference>
<evidence type="ECO:0000256" key="1">
    <source>
        <dbReference type="ARBA" id="ARBA00023015"/>
    </source>
</evidence>
<accession>A0ABN7HXM4</accession>
<keyword evidence="3" id="KW-0804">Transcription</keyword>
<comment type="caution">
    <text evidence="6">The sequence shown here is derived from an EMBL/GenBank/DDBJ whole genome shotgun (WGS) entry which is preliminary data.</text>
</comment>
<dbReference type="PANTHER" id="PTHR30055">
    <property type="entry name" value="HTH-TYPE TRANSCRIPTIONAL REGULATOR RUTR"/>
    <property type="match status" value="1"/>
</dbReference>
<dbReference type="PANTHER" id="PTHR30055:SF234">
    <property type="entry name" value="HTH-TYPE TRANSCRIPTIONAL REGULATOR BETI"/>
    <property type="match status" value="1"/>
</dbReference>
<dbReference type="InterPro" id="IPR041586">
    <property type="entry name" value="PsrA_TetR_C"/>
</dbReference>
<evidence type="ECO:0000259" key="4">
    <source>
        <dbReference type="Pfam" id="PF00440"/>
    </source>
</evidence>
<keyword evidence="2" id="KW-0238">DNA-binding</keyword>
<feature type="domain" description="PsrA tetracyclin repressor-like C-terminal" evidence="5">
    <location>
        <begin position="146"/>
        <end position="255"/>
    </location>
</feature>
<evidence type="ECO:0000256" key="2">
    <source>
        <dbReference type="ARBA" id="ARBA00023125"/>
    </source>
</evidence>
<evidence type="ECO:0000313" key="6">
    <source>
        <dbReference type="EMBL" id="CAD6539110.1"/>
    </source>
</evidence>
<dbReference type="RefSeq" id="WP_201643382.1">
    <property type="nucleotide sequence ID" value="NZ_CAJHCP010000007.1"/>
</dbReference>
<dbReference type="InterPro" id="IPR009057">
    <property type="entry name" value="Homeodomain-like_sf"/>
</dbReference>
<organism evidence="6 7">
    <name type="scientific">Paraburkholderia metrosideri</name>
    <dbReference type="NCBI Taxonomy" id="580937"/>
    <lineage>
        <taxon>Bacteria</taxon>
        <taxon>Pseudomonadati</taxon>
        <taxon>Pseudomonadota</taxon>
        <taxon>Betaproteobacteria</taxon>
        <taxon>Burkholderiales</taxon>
        <taxon>Burkholderiaceae</taxon>
        <taxon>Paraburkholderia</taxon>
    </lineage>
</organism>
<gene>
    <name evidence="6" type="ORF">LMG28140_03335</name>
</gene>
<name>A0ABN7HXM4_9BURK</name>
<dbReference type="Pfam" id="PF17939">
    <property type="entry name" value="TetR_C_30"/>
    <property type="match status" value="1"/>
</dbReference>
<evidence type="ECO:0008006" key="8">
    <source>
        <dbReference type="Google" id="ProtNLM"/>
    </source>
</evidence>
<keyword evidence="7" id="KW-1185">Reference proteome</keyword>
<proteinExistence type="predicted"/>
<sequence length="267" mass="29734">MHSAPSVICRRAYAFPRLREITWWQLASIWVRLYWYKRTKFEMTAPPPIELGKRRESDEGPKARLIKESIRLFARHGIEGVSIRALNKAAAVSSQNAVYHYFGDIWGLVEAAIEVSLQRYLTGVSAILDAAEAETSGPLPLKAVVEAMVRPIVRIASSPEGMASLQFLARMIGGSGARGKEVIAREWRGVAERVNDLVYHAVPENGREAAGAKALFAFNTALNVVVDIGLEAYWPLETKNTDRLDRYLLDYIEGGIRFSSKPIESCS</sequence>
<evidence type="ECO:0000259" key="5">
    <source>
        <dbReference type="Pfam" id="PF17939"/>
    </source>
</evidence>